<dbReference type="InterPro" id="IPR050406">
    <property type="entry name" value="FGGY_Carb_Kinase"/>
</dbReference>
<dbReference type="RefSeq" id="WP_267142836.1">
    <property type="nucleotide sequence ID" value="NZ_JAODIL010000073.1"/>
</dbReference>
<proteinExistence type="inferred from homology"/>
<evidence type="ECO:0000256" key="2">
    <source>
        <dbReference type="ARBA" id="ARBA00022679"/>
    </source>
</evidence>
<feature type="domain" description="Carbohydrate kinase FGGY C-terminal" evidence="5">
    <location>
        <begin position="256"/>
        <end position="446"/>
    </location>
</feature>
<evidence type="ECO:0000256" key="1">
    <source>
        <dbReference type="ARBA" id="ARBA00009156"/>
    </source>
</evidence>
<dbReference type="PANTHER" id="PTHR43095:SF5">
    <property type="entry name" value="XYLULOSE KINASE"/>
    <property type="match status" value="1"/>
</dbReference>
<dbReference type="GO" id="GO:0016301">
    <property type="term" value="F:kinase activity"/>
    <property type="evidence" value="ECO:0007669"/>
    <property type="project" value="UniProtKB-KW"/>
</dbReference>
<accession>A0A9J6PGU8</accession>
<dbReference type="GO" id="GO:0005975">
    <property type="term" value="P:carbohydrate metabolic process"/>
    <property type="evidence" value="ECO:0007669"/>
    <property type="project" value="InterPro"/>
</dbReference>
<dbReference type="EMBL" id="JAODIM010000035">
    <property type="protein sequence ID" value="MCU5776586.1"/>
    <property type="molecule type" value="Genomic_DNA"/>
</dbReference>
<feature type="domain" description="Carbohydrate kinase FGGY N-terminal" evidence="4">
    <location>
        <begin position="7"/>
        <end position="245"/>
    </location>
</feature>
<evidence type="ECO:0000313" key="7">
    <source>
        <dbReference type="Proteomes" id="UP001064262"/>
    </source>
</evidence>
<dbReference type="InterPro" id="IPR018485">
    <property type="entry name" value="FGGY_C"/>
</dbReference>
<dbReference type="CDD" id="cd07773">
    <property type="entry name" value="ASKHA_NBD_FGGY_FK"/>
    <property type="match status" value="1"/>
</dbReference>
<keyword evidence="7" id="KW-1185">Reference proteome</keyword>
<dbReference type="InterPro" id="IPR043129">
    <property type="entry name" value="ATPase_NBD"/>
</dbReference>
<evidence type="ECO:0000313" key="6">
    <source>
        <dbReference type="EMBL" id="MCU5776586.1"/>
    </source>
</evidence>
<dbReference type="Proteomes" id="UP001064262">
    <property type="component" value="Unassembled WGS sequence"/>
</dbReference>
<dbReference type="PIRSF" id="PIRSF000538">
    <property type="entry name" value="GlpK"/>
    <property type="match status" value="1"/>
</dbReference>
<gene>
    <name evidence="6" type="ORF">N5923_03600</name>
</gene>
<dbReference type="Gene3D" id="3.30.420.40">
    <property type="match status" value="2"/>
</dbReference>
<name>A0A9J6PGU8_9GAMM</name>
<reference evidence="6" key="1">
    <citation type="submission" date="2022-09" db="EMBL/GenBank/DDBJ databases">
        <title>Winslowiella arboricola sp. nov., isolated from bleeding cankers on broadleaf hosts.</title>
        <authorList>
            <person name="Brady C."/>
            <person name="Kaur S."/>
            <person name="Crampton B."/>
            <person name="Maddock D."/>
            <person name="Arnold D."/>
            <person name="Denman S."/>
        </authorList>
    </citation>
    <scope>NUCLEOTIDE SEQUENCE</scope>
    <source>
        <strain evidence="6">BAC 15a-03b</strain>
    </source>
</reference>
<evidence type="ECO:0000259" key="5">
    <source>
        <dbReference type="Pfam" id="PF02782"/>
    </source>
</evidence>
<dbReference type="AlphaFoldDB" id="A0A9J6PGU8"/>
<comment type="similarity">
    <text evidence="1">Belongs to the FGGY kinase family.</text>
</comment>
<dbReference type="SUPFAM" id="SSF53067">
    <property type="entry name" value="Actin-like ATPase domain"/>
    <property type="match status" value="2"/>
</dbReference>
<evidence type="ECO:0000259" key="4">
    <source>
        <dbReference type="Pfam" id="PF00370"/>
    </source>
</evidence>
<comment type="caution">
    <text evidence="6">The sequence shown here is derived from an EMBL/GenBank/DDBJ whole genome shotgun (WGS) entry which is preliminary data.</text>
</comment>
<protein>
    <submittedName>
        <fullName evidence="6">FGGY family carbohydrate kinase</fullName>
    </submittedName>
</protein>
<dbReference type="Pfam" id="PF00370">
    <property type="entry name" value="FGGY_N"/>
    <property type="match status" value="1"/>
</dbReference>
<dbReference type="InterPro" id="IPR018484">
    <property type="entry name" value="FGGY_N"/>
</dbReference>
<organism evidence="6 7">
    <name type="scientific">Winslowiella arboricola</name>
    <dbReference type="NCBI Taxonomy" id="2978220"/>
    <lineage>
        <taxon>Bacteria</taxon>
        <taxon>Pseudomonadati</taxon>
        <taxon>Pseudomonadota</taxon>
        <taxon>Gammaproteobacteria</taxon>
        <taxon>Enterobacterales</taxon>
        <taxon>Erwiniaceae</taxon>
        <taxon>Winslowiella</taxon>
    </lineage>
</organism>
<dbReference type="PANTHER" id="PTHR43095">
    <property type="entry name" value="SUGAR KINASE"/>
    <property type="match status" value="1"/>
</dbReference>
<keyword evidence="2" id="KW-0808">Transferase</keyword>
<sequence>MPDFSAAIVIDIGTTNCKVTCFSCQDATQLGSRKFVTPKLISAQGTVDFDIDLLWQEVVAAMSSLAAESTLPVAHVSIASFGESGVFIDEKGEILTPMLAWYDRRGEEYLATLSEAENERLYAITGLPPHSNYSAFKIRWLLDHCHLHGRDDICWLHAPEVLLWRLTGQRRTDTTLASRTLCLDVTQGSWSREAASILQLPFTAFAPLLTPGEIAGWVTAELSDSLGFSVPVSVTLAGHDHMVGARALQMMPGEVLNSTGTTEGILLLNAQPTLNAQARRDKLANGRYSLPQLYTLFASLPVGGFALEWVSNTFRYSPEEIATALTLGYQHYLDDIWPLDEVPLFIPHLRGSGSPHKNRHTRGLLYGLGDGLPIDMLIASISLGLAMEFANCFACFSVPQGQTLKVIGPATSNPLWLQLKADILQCPVEAIAFDEAVSVGALITACPTLTPPEVTVAARYMPDARRYQRLLSYQRRWREFYHFKLQQEGVINKAFFNAD</sequence>
<evidence type="ECO:0000256" key="3">
    <source>
        <dbReference type="ARBA" id="ARBA00022777"/>
    </source>
</evidence>
<dbReference type="Pfam" id="PF02782">
    <property type="entry name" value="FGGY_C"/>
    <property type="match status" value="1"/>
</dbReference>
<dbReference type="InterPro" id="IPR000577">
    <property type="entry name" value="Carb_kinase_FGGY"/>
</dbReference>
<keyword evidence="3 6" id="KW-0418">Kinase</keyword>